<dbReference type="HOGENOM" id="CLU_574563_0_0_7"/>
<dbReference type="Proteomes" id="UP000011721">
    <property type="component" value="Chromosome"/>
</dbReference>
<feature type="domain" description="DAC" evidence="1">
    <location>
        <begin position="309"/>
        <end position="461"/>
    </location>
</feature>
<dbReference type="SUPFAM" id="SSF143597">
    <property type="entry name" value="YojJ-like"/>
    <property type="match status" value="1"/>
</dbReference>
<dbReference type="RefSeq" id="WP_015403323.1">
    <property type="nucleotide sequence ID" value="NC_020304.1"/>
</dbReference>
<organism evidence="2 3">
    <name type="scientific">Desulfocapsa sulfexigens (strain DSM 10523 / SB164P1)</name>
    <dbReference type="NCBI Taxonomy" id="1167006"/>
    <lineage>
        <taxon>Bacteria</taxon>
        <taxon>Pseudomonadati</taxon>
        <taxon>Thermodesulfobacteriota</taxon>
        <taxon>Desulfobulbia</taxon>
        <taxon>Desulfobulbales</taxon>
        <taxon>Desulfocapsaceae</taxon>
        <taxon>Desulfocapsa</taxon>
    </lineage>
</organism>
<dbReference type="KEGG" id="dsf:UWK_01055"/>
<proteinExistence type="predicted"/>
<dbReference type="AlphaFoldDB" id="M1P7F6"/>
<dbReference type="Gene3D" id="3.40.1700.10">
    <property type="entry name" value="DNA integrity scanning protein, DisA, N-terminal domain"/>
    <property type="match status" value="1"/>
</dbReference>
<dbReference type="Pfam" id="PF21750">
    <property type="entry name" value="DACNH"/>
    <property type="match status" value="1"/>
</dbReference>
<dbReference type="InterPro" id="IPR036888">
    <property type="entry name" value="DNA_integrity_DisA_N_sf"/>
</dbReference>
<dbReference type="InterPro" id="IPR003390">
    <property type="entry name" value="DNA_integrity_scan_DisA_N"/>
</dbReference>
<dbReference type="PATRIC" id="fig|1167006.5.peg.1180"/>
<dbReference type="eggNOG" id="ENOG502Z9ZC">
    <property type="taxonomic scope" value="Bacteria"/>
</dbReference>
<dbReference type="InterPro" id="IPR048555">
    <property type="entry name" value="DACNH"/>
</dbReference>
<dbReference type="EMBL" id="CP003985">
    <property type="protein sequence ID" value="AGF77627.1"/>
    <property type="molecule type" value="Genomic_DNA"/>
</dbReference>
<reference evidence="3" key="1">
    <citation type="journal article" date="2013" name="Stand. Genomic Sci.">
        <title>Complete genome sequence of Desulfocapsa sulfexigens, a marine deltaproteobacterium specialized in disproportionating inorganic sulfur compounds.</title>
        <authorList>
            <person name="Finster K.W."/>
            <person name="Kjeldsen K.U."/>
            <person name="Kube M."/>
            <person name="Reinhardt R."/>
            <person name="Mussmann M."/>
            <person name="Amann R."/>
            <person name="Schreiber L."/>
        </authorList>
    </citation>
    <scope>NUCLEOTIDE SEQUENCE [LARGE SCALE GENOMIC DNA]</scope>
    <source>
        <strain evidence="3">DSM 10523 / SB164P1</strain>
    </source>
</reference>
<protein>
    <submittedName>
        <fullName evidence="2">Nucleotide-binding DisA bacterial checkpoint controller</fullName>
    </submittedName>
</protein>
<dbReference type="Pfam" id="PF02457">
    <property type="entry name" value="DAC"/>
    <property type="match status" value="1"/>
</dbReference>
<dbReference type="PROSITE" id="PS51794">
    <property type="entry name" value="DAC"/>
    <property type="match status" value="1"/>
</dbReference>
<sequence>MTSRVDHFVHRCTSDILHGLQEGLSEFSGPSRVAVIYCLTPQSKLYICDPQSLLKGYDPALRMIFSPDGKWCVDINLENDKARYGHILPEKNLGLDGLVSYGGRSGSVFYQMWFTEHHPDICSIGPTERWLEYAVLRFSHDIANEQELYSGISGSFLKEYATHAVRDCIIDECNFRLGIDSKIRIYPVLKAILGISKTLEEGALPDGSLLFVEPRLMGQLSFLARFNEGERPQLDNCKHVRKLLQSVKGSGNRLVSDGVSIVGIASDEDLEFSILVEFNESYGFIKTGEETVCSFFDGKFHSTTNMAKLVEVEESLLEAESLSSDSVYKLFHIISALVHNAEKSSHGCTLVIDLESSPLDIPGQKFEQPLDLSEERLLSLAASLSAVDGALHIDAESCLRGFSCLLDGRSIYGEDLARGARYNSALRFSKEHDGVIVVVVSSDRPVSVIRHGIEMNGQCTWRAPGSCVFKPRLIEEWLDDAK</sequence>
<dbReference type="InterPro" id="IPR048552">
    <property type="entry name" value="DACND"/>
</dbReference>
<dbReference type="OrthoDB" id="859517at2"/>
<accession>M1P7F6</accession>
<evidence type="ECO:0000259" key="1">
    <source>
        <dbReference type="PROSITE" id="PS51794"/>
    </source>
</evidence>
<dbReference type="Pfam" id="PF21749">
    <property type="entry name" value="DACND"/>
    <property type="match status" value="1"/>
</dbReference>
<keyword evidence="3" id="KW-1185">Reference proteome</keyword>
<gene>
    <name evidence="2" type="ordered locus">UWK_01055</name>
</gene>
<dbReference type="STRING" id="1167006.UWK_01055"/>
<evidence type="ECO:0000313" key="3">
    <source>
        <dbReference type="Proteomes" id="UP000011721"/>
    </source>
</evidence>
<evidence type="ECO:0000313" key="2">
    <source>
        <dbReference type="EMBL" id="AGF77627.1"/>
    </source>
</evidence>
<name>M1P7F6_DESSD</name>